<dbReference type="EMBL" id="JAEPQZ010000018">
    <property type="protein sequence ID" value="KAG2172068.1"/>
    <property type="molecule type" value="Genomic_DNA"/>
</dbReference>
<evidence type="ECO:0000256" key="1">
    <source>
        <dbReference type="ARBA" id="ARBA00022729"/>
    </source>
</evidence>
<name>A0A8H7PDU3_MORIS</name>
<protein>
    <recommendedName>
        <fullName evidence="5">RlpA-like protein double-psi beta-barrel domain-containing protein</fullName>
    </recommendedName>
</protein>
<organism evidence="3 4">
    <name type="scientific">Mortierella isabellina</name>
    <name type="common">Filamentous fungus</name>
    <name type="synonym">Umbelopsis isabellina</name>
    <dbReference type="NCBI Taxonomy" id="91625"/>
    <lineage>
        <taxon>Eukaryota</taxon>
        <taxon>Fungi</taxon>
        <taxon>Fungi incertae sedis</taxon>
        <taxon>Mucoromycota</taxon>
        <taxon>Mucoromycotina</taxon>
        <taxon>Umbelopsidomycetes</taxon>
        <taxon>Umbelopsidales</taxon>
        <taxon>Umbelopsidaceae</taxon>
        <taxon>Umbelopsis</taxon>
    </lineage>
</organism>
<comment type="caution">
    <text evidence="3">The sequence shown here is derived from an EMBL/GenBank/DDBJ whole genome shotgun (WGS) entry which is preliminary data.</text>
</comment>
<dbReference type="SUPFAM" id="SSF50685">
    <property type="entry name" value="Barwin-like endoglucanases"/>
    <property type="match status" value="1"/>
</dbReference>
<dbReference type="CDD" id="cd22191">
    <property type="entry name" value="DPBB_RlpA_EXP_N-like"/>
    <property type="match status" value="1"/>
</dbReference>
<dbReference type="PANTHER" id="PTHR31836:SF21">
    <property type="entry name" value="EXPANSIN-LIKE PROTEIN 7"/>
    <property type="match status" value="1"/>
</dbReference>
<reference evidence="3" key="1">
    <citation type="submission" date="2020-12" db="EMBL/GenBank/DDBJ databases">
        <title>Metabolic potential, ecology and presence of endohyphal bacteria is reflected in genomic diversity of Mucoromycotina.</title>
        <authorList>
            <person name="Muszewska A."/>
            <person name="Okrasinska A."/>
            <person name="Steczkiewicz K."/>
            <person name="Drgas O."/>
            <person name="Orlowska M."/>
            <person name="Perlinska-Lenart U."/>
            <person name="Aleksandrzak-Piekarczyk T."/>
            <person name="Szatraj K."/>
            <person name="Zielenkiewicz U."/>
            <person name="Pilsyk S."/>
            <person name="Malc E."/>
            <person name="Mieczkowski P."/>
            <person name="Kruszewska J.S."/>
            <person name="Biernat P."/>
            <person name="Pawlowska J."/>
        </authorList>
    </citation>
    <scope>NUCLEOTIDE SEQUENCE</scope>
    <source>
        <strain evidence="3">WA0000067209</strain>
    </source>
</reference>
<evidence type="ECO:0000313" key="3">
    <source>
        <dbReference type="EMBL" id="KAG2172068.1"/>
    </source>
</evidence>
<evidence type="ECO:0000313" key="4">
    <source>
        <dbReference type="Proteomes" id="UP000654370"/>
    </source>
</evidence>
<dbReference type="Gene3D" id="2.40.40.10">
    <property type="entry name" value="RlpA-like domain"/>
    <property type="match status" value="1"/>
</dbReference>
<feature type="signal peptide" evidence="2">
    <location>
        <begin position="1"/>
        <end position="18"/>
    </location>
</feature>
<sequence>MVQLTLLATALMAVLVTAAPISEEQSAGLVKRSSTYSGTATWFMPSSPSEGGNVGACGPKMSDSSMVVALNHNQYGNMDKKSKYCGKKIKITGPHGTTYAKIQDACPGCGHGDLDLTPAVFKKVVGSMNKGVGKIKWSIV</sequence>
<proteinExistence type="predicted"/>
<keyword evidence="1 2" id="KW-0732">Signal</keyword>
<keyword evidence="4" id="KW-1185">Reference proteome</keyword>
<evidence type="ECO:0008006" key="5">
    <source>
        <dbReference type="Google" id="ProtNLM"/>
    </source>
</evidence>
<feature type="chain" id="PRO_5034165895" description="RlpA-like protein double-psi beta-barrel domain-containing protein" evidence="2">
    <location>
        <begin position="19"/>
        <end position="140"/>
    </location>
</feature>
<accession>A0A8H7PDU3</accession>
<dbReference type="Proteomes" id="UP000654370">
    <property type="component" value="Unassembled WGS sequence"/>
</dbReference>
<gene>
    <name evidence="3" type="ORF">INT43_001545</name>
</gene>
<dbReference type="OrthoDB" id="623670at2759"/>
<dbReference type="InterPro" id="IPR036908">
    <property type="entry name" value="RlpA-like_sf"/>
</dbReference>
<dbReference type="InterPro" id="IPR051477">
    <property type="entry name" value="Expansin_CellWall"/>
</dbReference>
<evidence type="ECO:0000256" key="2">
    <source>
        <dbReference type="SAM" id="SignalP"/>
    </source>
</evidence>
<dbReference type="AlphaFoldDB" id="A0A8H7PDU3"/>
<dbReference type="PANTHER" id="PTHR31836">
    <property type="match status" value="1"/>
</dbReference>